<sequence length="80" mass="8884">MTMVENAKPVELGIAPVVRFPLLTLETFAPIVRTVNFLVFFDRFLFNYLEGVRGGDSSDEPGLLELATSCLEECATKQCL</sequence>
<organism evidence="1 2">
    <name type="scientific">Evansella vedderi</name>
    <dbReference type="NCBI Taxonomy" id="38282"/>
    <lineage>
        <taxon>Bacteria</taxon>
        <taxon>Bacillati</taxon>
        <taxon>Bacillota</taxon>
        <taxon>Bacilli</taxon>
        <taxon>Bacillales</taxon>
        <taxon>Bacillaceae</taxon>
        <taxon>Evansella</taxon>
    </lineage>
</organism>
<reference evidence="1 2" key="1">
    <citation type="submission" date="2023-07" db="EMBL/GenBank/DDBJ databases">
        <title>Genomic Encyclopedia of Type Strains, Phase IV (KMG-IV): sequencing the most valuable type-strain genomes for metagenomic binning, comparative biology and taxonomic classification.</title>
        <authorList>
            <person name="Goeker M."/>
        </authorList>
    </citation>
    <scope>NUCLEOTIDE SEQUENCE [LARGE SCALE GENOMIC DNA]</scope>
    <source>
        <strain evidence="1 2">DSM 9768</strain>
    </source>
</reference>
<name>A0ABT9ZRV7_9BACI</name>
<evidence type="ECO:0000313" key="1">
    <source>
        <dbReference type="EMBL" id="MDQ0253599.1"/>
    </source>
</evidence>
<dbReference type="EMBL" id="JAUSUG010000003">
    <property type="protein sequence ID" value="MDQ0253599.1"/>
    <property type="molecule type" value="Genomic_DNA"/>
</dbReference>
<protein>
    <submittedName>
        <fullName evidence="1">Uncharacterized protein</fullName>
    </submittedName>
</protein>
<evidence type="ECO:0000313" key="2">
    <source>
        <dbReference type="Proteomes" id="UP001230005"/>
    </source>
</evidence>
<gene>
    <name evidence="1" type="ORF">J2S74_000971</name>
</gene>
<dbReference type="Proteomes" id="UP001230005">
    <property type="component" value="Unassembled WGS sequence"/>
</dbReference>
<keyword evidence="2" id="KW-1185">Reference proteome</keyword>
<proteinExistence type="predicted"/>
<comment type="caution">
    <text evidence="1">The sequence shown here is derived from an EMBL/GenBank/DDBJ whole genome shotgun (WGS) entry which is preliminary data.</text>
</comment>
<accession>A0ABT9ZRV7</accession>